<evidence type="ECO:0000313" key="4">
    <source>
        <dbReference type="Proteomes" id="UP001056766"/>
    </source>
</evidence>
<dbReference type="SUPFAM" id="SSF143011">
    <property type="entry name" value="RelE-like"/>
    <property type="match status" value="1"/>
</dbReference>
<evidence type="ECO:0000256" key="2">
    <source>
        <dbReference type="SAM" id="Phobius"/>
    </source>
</evidence>
<comment type="caution">
    <text evidence="3">The sequence shown here is derived from an EMBL/GenBank/DDBJ whole genome shotgun (WGS) entry which is preliminary data.</text>
</comment>
<keyword evidence="4" id="KW-1185">Reference proteome</keyword>
<keyword evidence="2" id="KW-0812">Transmembrane</keyword>
<reference evidence="3" key="1">
    <citation type="journal article" date="2021" name="mSystems">
        <title>Bacteria and Archaea Synergistically Convert Glycine Betaine to Biogenic Methane in the Formosa Cold Seep of the South China Sea.</title>
        <authorList>
            <person name="Li L."/>
            <person name="Zhang W."/>
            <person name="Zhang S."/>
            <person name="Song L."/>
            <person name="Sun Q."/>
            <person name="Zhang H."/>
            <person name="Xiang H."/>
            <person name="Dong X."/>
        </authorList>
    </citation>
    <scope>NUCLEOTIDE SEQUENCE</scope>
    <source>
        <strain evidence="3">LLY</strain>
    </source>
</reference>
<dbReference type="Proteomes" id="UP001056766">
    <property type="component" value="Unassembled WGS sequence"/>
</dbReference>
<evidence type="ECO:0000313" key="3">
    <source>
        <dbReference type="EMBL" id="MCM1987708.1"/>
    </source>
</evidence>
<evidence type="ECO:0000256" key="1">
    <source>
        <dbReference type="ARBA" id="ARBA00022649"/>
    </source>
</evidence>
<organism evidence="3 4">
    <name type="scientific">Methanococcoides seepicolus</name>
    <dbReference type="NCBI Taxonomy" id="2828780"/>
    <lineage>
        <taxon>Archaea</taxon>
        <taxon>Methanobacteriati</taxon>
        <taxon>Methanobacteriota</taxon>
        <taxon>Stenosarchaea group</taxon>
        <taxon>Methanomicrobia</taxon>
        <taxon>Methanosarcinales</taxon>
        <taxon>Methanosarcinaceae</taxon>
        <taxon>Methanococcoides</taxon>
    </lineage>
</organism>
<keyword evidence="1" id="KW-1277">Toxin-antitoxin system</keyword>
<name>A0A9E4ZH09_9EURY</name>
<proteinExistence type="predicted"/>
<dbReference type="PANTHER" id="PTHR38813">
    <property type="match status" value="1"/>
</dbReference>
<dbReference type="EMBL" id="JAGSOI010000066">
    <property type="protein sequence ID" value="MCM1987708.1"/>
    <property type="molecule type" value="Genomic_DNA"/>
</dbReference>
<dbReference type="Pfam" id="PF05016">
    <property type="entry name" value="ParE_toxin"/>
    <property type="match status" value="1"/>
</dbReference>
<dbReference type="RefSeq" id="WP_250869050.1">
    <property type="nucleotide sequence ID" value="NZ_JAGSOI010000066.1"/>
</dbReference>
<keyword evidence="2" id="KW-0472">Membrane</keyword>
<dbReference type="InterPro" id="IPR052747">
    <property type="entry name" value="TA_system_RelE_toxin"/>
</dbReference>
<keyword evidence="2" id="KW-1133">Transmembrane helix</keyword>
<dbReference type="InterPro" id="IPR035093">
    <property type="entry name" value="RelE/ParE_toxin_dom_sf"/>
</dbReference>
<protein>
    <submittedName>
        <fullName evidence="3">Type II toxin-antitoxin system RelE/ParE family toxin</fullName>
    </submittedName>
</protein>
<dbReference type="AlphaFoldDB" id="A0A9E4ZH09"/>
<accession>A0A9E4ZH09</accession>
<dbReference type="Gene3D" id="3.30.2310.20">
    <property type="entry name" value="RelE-like"/>
    <property type="match status" value="1"/>
</dbReference>
<sequence length="112" mass="13024">MKIGIEIHKSAAKSLQELDSGTRDRIVSELKSFANEPTTSKSDIKKLKGIKGKQDLYRLRIGNYRVIYAIQDDVMWVIEIMNREKGYKWLTTNVFNLLFLFCNYSAILTYLI</sequence>
<feature type="transmembrane region" description="Helical" evidence="2">
    <location>
        <begin position="90"/>
        <end position="111"/>
    </location>
</feature>
<dbReference type="PANTHER" id="PTHR38813:SF1">
    <property type="entry name" value="TOXIN RELE1-RELATED"/>
    <property type="match status" value="1"/>
</dbReference>
<reference evidence="3" key="2">
    <citation type="submission" date="2021-04" db="EMBL/GenBank/DDBJ databases">
        <authorList>
            <person name="Dong X."/>
        </authorList>
    </citation>
    <scope>NUCLEOTIDE SEQUENCE</scope>
    <source>
        <strain evidence="3">LLY</strain>
    </source>
</reference>
<gene>
    <name evidence="3" type="ORF">KDK67_12075</name>
</gene>
<dbReference type="InterPro" id="IPR007712">
    <property type="entry name" value="RelE/ParE_toxin"/>
</dbReference>